<reference evidence="1 2" key="2">
    <citation type="submission" date="2016-05" db="EMBL/GenBank/DDBJ databases">
        <title>Lineage-specific infection strategies underlie the spectrum of fungal disease in amphibians.</title>
        <authorList>
            <person name="Cuomo C.A."/>
            <person name="Farrer R.A."/>
            <person name="James T."/>
            <person name="Longcore J."/>
            <person name="Birren B."/>
        </authorList>
    </citation>
    <scope>NUCLEOTIDE SEQUENCE [LARGE SCALE GENOMIC DNA]</scope>
    <source>
        <strain evidence="1 2">JEL423</strain>
    </source>
</reference>
<accession>A0A177WS22</accession>
<evidence type="ECO:0000313" key="1">
    <source>
        <dbReference type="EMBL" id="OAJ42883.1"/>
    </source>
</evidence>
<sequence length="137" mass="15503">MFFLRPTPKFFFNSLQPLEFKLQVTPLPKSGHSLALRRKTIFVLQLEGFASLKHDLDYSSAVSQTGMQVAHTVAICHIKQPAGYFATSCSLSTDDLPERFQVFVNSMLESIDVKESPMKKSWRIADPVCIPVRLINE</sequence>
<reference evidence="1 2" key="1">
    <citation type="submission" date="2006-10" db="EMBL/GenBank/DDBJ databases">
        <title>The Genome Sequence of Batrachochytrium dendrobatidis JEL423.</title>
        <authorList>
            <consortium name="The Broad Institute Genome Sequencing Platform"/>
            <person name="Birren B."/>
            <person name="Lander E."/>
            <person name="Galagan J."/>
            <person name="Cuomo C."/>
            <person name="Devon K."/>
            <person name="Jaffe D."/>
            <person name="Butler J."/>
            <person name="Alvarez P."/>
            <person name="Gnerre S."/>
            <person name="Grabherr M."/>
            <person name="Kleber M."/>
            <person name="Mauceli E."/>
            <person name="Brockman W."/>
            <person name="Young S."/>
            <person name="LaButti K."/>
            <person name="Sykes S."/>
            <person name="DeCaprio D."/>
            <person name="Crawford M."/>
            <person name="Koehrsen M."/>
            <person name="Engels R."/>
            <person name="Montgomery P."/>
            <person name="Pearson M."/>
            <person name="Howarth C."/>
            <person name="Larson L."/>
            <person name="White J."/>
            <person name="O'Leary S."/>
            <person name="Kodira C."/>
            <person name="Zeng Q."/>
            <person name="Yandava C."/>
            <person name="Alvarado L."/>
            <person name="Longcore J."/>
            <person name="James T."/>
        </authorList>
    </citation>
    <scope>NUCLEOTIDE SEQUENCE [LARGE SCALE GENOMIC DNA]</scope>
    <source>
        <strain evidence="1 2">JEL423</strain>
    </source>
</reference>
<organism evidence="1 2">
    <name type="scientific">Batrachochytrium dendrobatidis (strain JEL423)</name>
    <dbReference type="NCBI Taxonomy" id="403673"/>
    <lineage>
        <taxon>Eukaryota</taxon>
        <taxon>Fungi</taxon>
        <taxon>Fungi incertae sedis</taxon>
        <taxon>Chytridiomycota</taxon>
        <taxon>Chytridiomycota incertae sedis</taxon>
        <taxon>Chytridiomycetes</taxon>
        <taxon>Rhizophydiales</taxon>
        <taxon>Rhizophydiales incertae sedis</taxon>
        <taxon>Batrachochytrium</taxon>
    </lineage>
</organism>
<proteinExistence type="predicted"/>
<protein>
    <submittedName>
        <fullName evidence="1">Uncharacterized protein</fullName>
    </submittedName>
</protein>
<dbReference type="VEuPathDB" id="FungiDB:BDEG_26277"/>
<dbReference type="EMBL" id="DS022308">
    <property type="protein sequence ID" value="OAJ42883.1"/>
    <property type="molecule type" value="Genomic_DNA"/>
</dbReference>
<gene>
    <name evidence="1" type="ORF">BDEG_26277</name>
</gene>
<name>A0A177WS22_BATDL</name>
<dbReference type="Proteomes" id="UP000077115">
    <property type="component" value="Unassembled WGS sequence"/>
</dbReference>
<evidence type="ECO:0000313" key="2">
    <source>
        <dbReference type="Proteomes" id="UP000077115"/>
    </source>
</evidence>
<dbReference type="AlphaFoldDB" id="A0A177WS22"/>